<dbReference type="Ensembl" id="ENSACLT00000065684.1">
    <property type="protein sequence ID" value="ENSACLP00000051700.1"/>
    <property type="gene ID" value="ENSACLG00000039659.1"/>
</dbReference>
<keyword evidence="5" id="KW-1208">Phospholipid metabolism</keyword>
<keyword evidence="6" id="KW-0012">Acyltransferase</keyword>
<keyword evidence="7" id="KW-0472">Membrane</keyword>
<evidence type="ECO:0000256" key="3">
    <source>
        <dbReference type="ARBA" id="ARBA00022679"/>
    </source>
</evidence>
<reference evidence="9" key="1">
    <citation type="submission" date="2018-05" db="EMBL/GenBank/DDBJ databases">
        <authorList>
            <person name="Datahose"/>
        </authorList>
    </citation>
    <scope>NUCLEOTIDE SEQUENCE</scope>
</reference>
<dbReference type="GO" id="GO:0005783">
    <property type="term" value="C:endoplasmic reticulum"/>
    <property type="evidence" value="ECO:0007669"/>
    <property type="project" value="TreeGrafter"/>
</dbReference>
<dbReference type="InterPro" id="IPR032098">
    <property type="entry name" value="Acyltransf_C"/>
</dbReference>
<dbReference type="InterPro" id="IPR002123">
    <property type="entry name" value="Plipid/glycerol_acylTrfase"/>
</dbReference>
<keyword evidence="7" id="KW-0812">Transmembrane</keyword>
<dbReference type="Pfam" id="PF01553">
    <property type="entry name" value="Acyltransferase"/>
    <property type="match status" value="1"/>
</dbReference>
<accession>A0AAX7T623</accession>
<evidence type="ECO:0000256" key="1">
    <source>
        <dbReference type="ARBA" id="ARBA00008655"/>
    </source>
</evidence>
<proteinExistence type="inferred from homology"/>
<dbReference type="PANTHER" id="PTHR10983:SF73">
    <property type="entry name" value="1-ACYL-SN-GLYCEROL-3-PHOSPHATE ACYLTRANSFERASE EPSILON"/>
    <property type="match status" value="1"/>
</dbReference>
<dbReference type="Pfam" id="PF16076">
    <property type="entry name" value="Acyltransf_C"/>
    <property type="match status" value="1"/>
</dbReference>
<evidence type="ECO:0000256" key="4">
    <source>
        <dbReference type="ARBA" id="ARBA00023209"/>
    </source>
</evidence>
<reference evidence="9" key="3">
    <citation type="submission" date="2025-09" db="UniProtKB">
        <authorList>
            <consortium name="Ensembl"/>
        </authorList>
    </citation>
    <scope>IDENTIFICATION</scope>
</reference>
<keyword evidence="2" id="KW-0444">Lipid biosynthesis</keyword>
<keyword evidence="4" id="KW-0594">Phospholipid biosynthesis</keyword>
<keyword evidence="7" id="KW-1133">Transmembrane helix</keyword>
<keyword evidence="10" id="KW-1185">Reference proteome</keyword>
<feature type="domain" description="Phospholipid/glycerol acyltransferase" evidence="8">
    <location>
        <begin position="87"/>
        <end position="218"/>
    </location>
</feature>
<feature type="transmembrane region" description="Helical" evidence="7">
    <location>
        <begin position="12"/>
        <end position="35"/>
    </location>
</feature>
<sequence>MLLSLVVHTYSLRYWFPATIMLGTAPAYLLSWGAWRLLSTILPSSLYHKIDDRLYCVYQSMVLFFFENYTGVEIVIYGDIPKNKENVVYLSNHQCTADWIIADMLAIRQSALGHVRYVLKDGLKWLPLYGWYFSEHGGIYVKRSSKFNEKAMRKKLLAQTQRGAPVTTHLQMYLVIFPEGTRYNPDLKNVIADSQAFAAKEGLTVLKHTLTPRMKAAHVAIDTMKGHLDAVYDVTVAYEGTLDSSGQRRSAPAMPEFLCKECRRIHIHFDRVDIKEIPSEPAFFRRWLHDRFEIKDRLLTNFYESQDSDKLCKFPGEGKPSPLNLSKTLPSLVILGGLTLPMLLTEKGRKLYVRTWVCGTLLGWLWVNIFP</sequence>
<keyword evidence="4" id="KW-0443">Lipid metabolism</keyword>
<dbReference type="AlphaFoldDB" id="A0AAX7T623"/>
<name>A0AAX7T623_ASTCA</name>
<evidence type="ECO:0000313" key="10">
    <source>
        <dbReference type="Proteomes" id="UP000265100"/>
    </source>
</evidence>
<gene>
    <name evidence="9" type="primary">AGPAT5</name>
</gene>
<dbReference type="PANTHER" id="PTHR10983">
    <property type="entry name" value="1-ACYLGLYCEROL-3-PHOSPHATE ACYLTRANSFERASE-RELATED"/>
    <property type="match status" value="1"/>
</dbReference>
<evidence type="ECO:0000256" key="5">
    <source>
        <dbReference type="ARBA" id="ARBA00023264"/>
    </source>
</evidence>
<organism evidence="9 10">
    <name type="scientific">Astatotilapia calliptera</name>
    <name type="common">Eastern happy</name>
    <name type="synonym">Chromis callipterus</name>
    <dbReference type="NCBI Taxonomy" id="8154"/>
    <lineage>
        <taxon>Eukaryota</taxon>
        <taxon>Metazoa</taxon>
        <taxon>Chordata</taxon>
        <taxon>Craniata</taxon>
        <taxon>Vertebrata</taxon>
        <taxon>Euteleostomi</taxon>
        <taxon>Actinopterygii</taxon>
        <taxon>Neopterygii</taxon>
        <taxon>Teleostei</taxon>
        <taxon>Neoteleostei</taxon>
        <taxon>Acanthomorphata</taxon>
        <taxon>Ovalentaria</taxon>
        <taxon>Cichlomorphae</taxon>
        <taxon>Cichliformes</taxon>
        <taxon>Cichlidae</taxon>
        <taxon>African cichlids</taxon>
        <taxon>Pseudocrenilabrinae</taxon>
        <taxon>Haplochromini</taxon>
        <taxon>Astatotilapia</taxon>
    </lineage>
</organism>
<evidence type="ECO:0000259" key="8">
    <source>
        <dbReference type="SMART" id="SM00563"/>
    </source>
</evidence>
<keyword evidence="3" id="KW-0808">Transferase</keyword>
<evidence type="ECO:0000256" key="7">
    <source>
        <dbReference type="SAM" id="Phobius"/>
    </source>
</evidence>
<evidence type="ECO:0000313" key="9">
    <source>
        <dbReference type="Ensembl" id="ENSACLP00000051700.1"/>
    </source>
</evidence>
<dbReference type="GO" id="GO:0005739">
    <property type="term" value="C:mitochondrion"/>
    <property type="evidence" value="ECO:0007669"/>
    <property type="project" value="TreeGrafter"/>
</dbReference>
<dbReference type="GO" id="GO:0016746">
    <property type="term" value="F:acyltransferase activity"/>
    <property type="evidence" value="ECO:0007669"/>
    <property type="project" value="UniProtKB-KW"/>
</dbReference>
<dbReference type="GO" id="GO:0008654">
    <property type="term" value="P:phospholipid biosynthetic process"/>
    <property type="evidence" value="ECO:0007669"/>
    <property type="project" value="UniProtKB-KW"/>
</dbReference>
<comment type="similarity">
    <text evidence="1">Belongs to the 1-acyl-sn-glycerol-3-phosphate acyltransferase family.</text>
</comment>
<dbReference type="SMART" id="SM00563">
    <property type="entry name" value="PlsC"/>
    <property type="match status" value="1"/>
</dbReference>
<evidence type="ECO:0000256" key="2">
    <source>
        <dbReference type="ARBA" id="ARBA00022516"/>
    </source>
</evidence>
<dbReference type="Proteomes" id="UP000265100">
    <property type="component" value="Chromosome 13"/>
</dbReference>
<reference evidence="9" key="2">
    <citation type="submission" date="2025-08" db="UniProtKB">
        <authorList>
            <consortium name="Ensembl"/>
        </authorList>
    </citation>
    <scope>IDENTIFICATION</scope>
</reference>
<dbReference type="CDD" id="cd07990">
    <property type="entry name" value="LPLAT_LCLAT1-like"/>
    <property type="match status" value="1"/>
</dbReference>
<protein>
    <recommendedName>
        <fullName evidence="8">Phospholipid/glycerol acyltransferase domain-containing protein</fullName>
    </recommendedName>
</protein>
<dbReference type="GO" id="GO:0036149">
    <property type="term" value="P:phosphatidylinositol acyl-chain remodeling"/>
    <property type="evidence" value="ECO:0007669"/>
    <property type="project" value="TreeGrafter"/>
</dbReference>
<dbReference type="SUPFAM" id="SSF69593">
    <property type="entry name" value="Glycerol-3-phosphate (1)-acyltransferase"/>
    <property type="match status" value="1"/>
</dbReference>
<evidence type="ECO:0000256" key="6">
    <source>
        <dbReference type="ARBA" id="ARBA00023315"/>
    </source>
</evidence>
<dbReference type="GeneTree" id="ENSGT00950000182836"/>